<evidence type="ECO:0000313" key="2">
    <source>
        <dbReference type="Proteomes" id="UP000246740"/>
    </source>
</evidence>
<sequence length="205" mass="23380">MLTRSDQSCGKSLDSKELAYADRVRSSLLAKMQRTALSTLTQPFEGDRDALDETDRMHSYILCKRRKREVVCVCNIRGKSEQKTKSASRLLLARFLYTLQLLQLLVRVLSDLLSTFATHAVERKNLSVDCALQLGIKLAQVNGCIGLTGVIECNRVHLNNQTPAILHLRFGLSKCHWLSHALIFKRKDRPSHCSRQKVWRNMQES</sequence>
<dbReference type="InParanoid" id="A0A317XLK7"/>
<protein>
    <submittedName>
        <fullName evidence="1">Uncharacterized protein</fullName>
    </submittedName>
</protein>
<organism evidence="1 2">
    <name type="scientific">Testicularia cyperi</name>
    <dbReference type="NCBI Taxonomy" id="1882483"/>
    <lineage>
        <taxon>Eukaryota</taxon>
        <taxon>Fungi</taxon>
        <taxon>Dikarya</taxon>
        <taxon>Basidiomycota</taxon>
        <taxon>Ustilaginomycotina</taxon>
        <taxon>Ustilaginomycetes</taxon>
        <taxon>Ustilaginales</taxon>
        <taxon>Anthracoideaceae</taxon>
        <taxon>Testicularia</taxon>
    </lineage>
</organism>
<proteinExistence type="predicted"/>
<dbReference type="AlphaFoldDB" id="A0A317XLK7"/>
<dbReference type="EMBL" id="KZ819197">
    <property type="protein sequence ID" value="PWY98719.1"/>
    <property type="molecule type" value="Genomic_DNA"/>
</dbReference>
<keyword evidence="2" id="KW-1185">Reference proteome</keyword>
<accession>A0A317XLK7</accession>
<gene>
    <name evidence="1" type="ORF">BCV70DRAFT_26556</name>
</gene>
<dbReference type="Proteomes" id="UP000246740">
    <property type="component" value="Unassembled WGS sequence"/>
</dbReference>
<name>A0A317XLK7_9BASI</name>
<reference evidence="1 2" key="1">
    <citation type="journal article" date="2018" name="Mol. Biol. Evol.">
        <title>Broad Genomic Sampling Reveals a Smut Pathogenic Ancestry of the Fungal Clade Ustilaginomycotina.</title>
        <authorList>
            <person name="Kijpornyongpan T."/>
            <person name="Mondo S.J."/>
            <person name="Barry K."/>
            <person name="Sandor L."/>
            <person name="Lee J."/>
            <person name="Lipzen A."/>
            <person name="Pangilinan J."/>
            <person name="LaButti K."/>
            <person name="Hainaut M."/>
            <person name="Henrissat B."/>
            <person name="Grigoriev I.V."/>
            <person name="Spatafora J.W."/>
            <person name="Aime M.C."/>
        </authorList>
    </citation>
    <scope>NUCLEOTIDE SEQUENCE [LARGE SCALE GENOMIC DNA]</scope>
    <source>
        <strain evidence="1 2">MCA 3645</strain>
    </source>
</reference>
<evidence type="ECO:0000313" key="1">
    <source>
        <dbReference type="EMBL" id="PWY98719.1"/>
    </source>
</evidence>